<organism evidence="3 4">
    <name type="scientific">Brassica carinata</name>
    <name type="common">Ethiopian mustard</name>
    <name type="synonym">Abyssinian cabbage</name>
    <dbReference type="NCBI Taxonomy" id="52824"/>
    <lineage>
        <taxon>Eukaryota</taxon>
        <taxon>Viridiplantae</taxon>
        <taxon>Streptophyta</taxon>
        <taxon>Embryophyta</taxon>
        <taxon>Tracheophyta</taxon>
        <taxon>Spermatophyta</taxon>
        <taxon>Magnoliopsida</taxon>
        <taxon>eudicotyledons</taxon>
        <taxon>Gunneridae</taxon>
        <taxon>Pentapetalae</taxon>
        <taxon>rosids</taxon>
        <taxon>malvids</taxon>
        <taxon>Brassicales</taxon>
        <taxon>Brassicaceae</taxon>
        <taxon>Brassiceae</taxon>
        <taxon>Brassica</taxon>
    </lineage>
</organism>
<feature type="region of interest" description="Disordered" evidence="1">
    <location>
        <begin position="1"/>
        <end position="37"/>
    </location>
</feature>
<protein>
    <recommendedName>
        <fullName evidence="2">Protein ENHANCED DISEASE RESISTANCE 2 C-terminal domain-containing protein</fullName>
    </recommendedName>
</protein>
<name>A0A8X7R6A3_BRACI</name>
<dbReference type="PANTHER" id="PTHR31558:SF40">
    <property type="entry name" value="EXPRESSED PROTEIN"/>
    <property type="match status" value="1"/>
</dbReference>
<gene>
    <name evidence="3" type="ORF">Bca52824_053602</name>
</gene>
<proteinExistence type="predicted"/>
<accession>A0A8X7R6A3</accession>
<feature type="compositionally biased region" description="Polar residues" evidence="1">
    <location>
        <begin position="1"/>
        <end position="15"/>
    </location>
</feature>
<feature type="domain" description="Protein ENHANCED DISEASE RESISTANCE 2 C-terminal" evidence="2">
    <location>
        <begin position="36"/>
        <end position="77"/>
    </location>
</feature>
<reference evidence="3 4" key="1">
    <citation type="submission" date="2020-02" db="EMBL/GenBank/DDBJ databases">
        <authorList>
            <person name="Ma Q."/>
            <person name="Huang Y."/>
            <person name="Song X."/>
            <person name="Pei D."/>
        </authorList>
    </citation>
    <scope>NUCLEOTIDE SEQUENCE [LARGE SCALE GENOMIC DNA]</scope>
    <source>
        <strain evidence="3">Sxm20200214</strain>
        <tissue evidence="3">Leaf</tissue>
    </source>
</reference>
<keyword evidence="4" id="KW-1185">Reference proteome</keyword>
<dbReference type="InterPro" id="IPR009769">
    <property type="entry name" value="EDR2_C"/>
</dbReference>
<dbReference type="OrthoDB" id="9970435at2759"/>
<evidence type="ECO:0000256" key="1">
    <source>
        <dbReference type="SAM" id="MobiDB-lite"/>
    </source>
</evidence>
<evidence type="ECO:0000259" key="2">
    <source>
        <dbReference type="Pfam" id="PF07059"/>
    </source>
</evidence>
<dbReference type="AlphaFoldDB" id="A0A8X7R6A3"/>
<comment type="caution">
    <text evidence="3">The sequence shown here is derived from an EMBL/GenBank/DDBJ whole genome shotgun (WGS) entry which is preliminary data.</text>
</comment>
<dbReference type="Pfam" id="PF07059">
    <property type="entry name" value="EDR2_C"/>
    <property type="match status" value="1"/>
</dbReference>
<dbReference type="EMBL" id="JAAMPC010000011">
    <property type="protein sequence ID" value="KAG2282382.1"/>
    <property type="molecule type" value="Genomic_DNA"/>
</dbReference>
<evidence type="ECO:0000313" key="3">
    <source>
        <dbReference type="EMBL" id="KAG2282382.1"/>
    </source>
</evidence>
<evidence type="ECO:0000313" key="4">
    <source>
        <dbReference type="Proteomes" id="UP000886595"/>
    </source>
</evidence>
<sequence>MVGVSGETTGCNTSGGKYGGSDEMSARGGGDGGDASGPNYFEIDLDMHKFNYIYRKRRESFRDRIKNEILHLGSTIQKLE</sequence>
<dbReference type="Proteomes" id="UP000886595">
    <property type="component" value="Unassembled WGS sequence"/>
</dbReference>
<dbReference type="PANTHER" id="PTHR31558">
    <property type="entry name" value="CW14 PROTEIN"/>
    <property type="match status" value="1"/>
</dbReference>